<dbReference type="EMBL" id="JALPRK010000001">
    <property type="protein sequence ID" value="MCK8485698.1"/>
    <property type="molecule type" value="Genomic_DNA"/>
</dbReference>
<sequence>MPGNTAVVFNGLLANSGGAFTFTPPSATVTINEAGAYLVNFTVHNQGNADFNLTINGAPITPAPFTGNGGGPTSAEVIVSVPTVPTTLQIVNANATPAQLHNLLNTTLTILKLA</sequence>
<dbReference type="Gene3D" id="2.60.120.40">
    <property type="match status" value="1"/>
</dbReference>
<comment type="caution">
    <text evidence="1">The sequence shown here is derived from an EMBL/GenBank/DDBJ whole genome shotgun (WGS) entry which is preliminary data.</text>
</comment>
<evidence type="ECO:0000313" key="1">
    <source>
        <dbReference type="EMBL" id="MCK8485698.1"/>
    </source>
</evidence>
<dbReference type="SUPFAM" id="SSF49842">
    <property type="entry name" value="TNF-like"/>
    <property type="match status" value="1"/>
</dbReference>
<protein>
    <recommendedName>
        <fullName evidence="3">BclA C-terminal domain-containing protein</fullName>
    </recommendedName>
</protein>
<keyword evidence="2" id="KW-1185">Reference proteome</keyword>
<dbReference type="AlphaFoldDB" id="A0A9X1XVG0"/>
<dbReference type="Proteomes" id="UP001139534">
    <property type="component" value="Unassembled WGS sequence"/>
</dbReference>
<organism evidence="1 2">
    <name type="scientific">Paenibacillus mellifer</name>
    <dbReference type="NCBI Taxonomy" id="2937794"/>
    <lineage>
        <taxon>Bacteria</taxon>
        <taxon>Bacillati</taxon>
        <taxon>Bacillota</taxon>
        <taxon>Bacilli</taxon>
        <taxon>Bacillales</taxon>
        <taxon>Paenibacillaceae</taxon>
        <taxon>Paenibacillus</taxon>
    </lineage>
</organism>
<dbReference type="InterPro" id="IPR008983">
    <property type="entry name" value="Tumour_necrosis_fac-like_dom"/>
</dbReference>
<proteinExistence type="predicted"/>
<name>A0A9X1XVG0_9BACL</name>
<gene>
    <name evidence="1" type="ORF">M0651_00745</name>
</gene>
<accession>A0A9X1XVG0</accession>
<evidence type="ECO:0008006" key="3">
    <source>
        <dbReference type="Google" id="ProtNLM"/>
    </source>
</evidence>
<evidence type="ECO:0000313" key="2">
    <source>
        <dbReference type="Proteomes" id="UP001139534"/>
    </source>
</evidence>
<reference evidence="1" key="1">
    <citation type="submission" date="2022-04" db="EMBL/GenBank/DDBJ databases">
        <authorList>
            <person name="Seo M.-J."/>
        </authorList>
    </citation>
    <scope>NUCLEOTIDE SEQUENCE</scope>
    <source>
        <strain evidence="1">MBLB2552</strain>
    </source>
</reference>